<gene>
    <name evidence="2" type="ORF">OIU77_019946</name>
</gene>
<keyword evidence="3" id="KW-1185">Reference proteome</keyword>
<evidence type="ECO:0008006" key="4">
    <source>
        <dbReference type="Google" id="ProtNLM"/>
    </source>
</evidence>
<name>A0ABQ9CHV2_9ROSI</name>
<reference evidence="2" key="1">
    <citation type="submission" date="2022-10" db="EMBL/GenBank/DDBJ databases">
        <authorList>
            <person name="Hyden B.L."/>
            <person name="Feng K."/>
            <person name="Yates T."/>
            <person name="Jawdy S."/>
            <person name="Smart L.B."/>
            <person name="Muchero W."/>
        </authorList>
    </citation>
    <scope>NUCLEOTIDE SEQUENCE</scope>
    <source>
        <tissue evidence="2">Shoot tip</tissue>
    </source>
</reference>
<reference evidence="2" key="2">
    <citation type="journal article" date="2023" name="Int. J. Mol. Sci.">
        <title>De Novo Assembly and Annotation of 11 Diverse Shrub Willow (Salix) Genomes Reveals Novel Gene Organization in Sex-Linked Regions.</title>
        <authorList>
            <person name="Hyden B."/>
            <person name="Feng K."/>
            <person name="Yates T.B."/>
            <person name="Jawdy S."/>
            <person name="Cereghino C."/>
            <person name="Smart L.B."/>
            <person name="Muchero W."/>
        </authorList>
    </citation>
    <scope>NUCLEOTIDE SEQUENCE</scope>
    <source>
        <tissue evidence="2">Shoot tip</tissue>
    </source>
</reference>
<evidence type="ECO:0000313" key="3">
    <source>
        <dbReference type="Proteomes" id="UP001141253"/>
    </source>
</evidence>
<evidence type="ECO:0000256" key="1">
    <source>
        <dbReference type="SAM" id="Phobius"/>
    </source>
</evidence>
<dbReference type="Proteomes" id="UP001141253">
    <property type="component" value="Chromosome 5"/>
</dbReference>
<evidence type="ECO:0000313" key="2">
    <source>
        <dbReference type="EMBL" id="KAJ6399304.1"/>
    </source>
</evidence>
<organism evidence="2 3">
    <name type="scientific">Salix suchowensis</name>
    <dbReference type="NCBI Taxonomy" id="1278906"/>
    <lineage>
        <taxon>Eukaryota</taxon>
        <taxon>Viridiplantae</taxon>
        <taxon>Streptophyta</taxon>
        <taxon>Embryophyta</taxon>
        <taxon>Tracheophyta</taxon>
        <taxon>Spermatophyta</taxon>
        <taxon>Magnoliopsida</taxon>
        <taxon>eudicotyledons</taxon>
        <taxon>Gunneridae</taxon>
        <taxon>Pentapetalae</taxon>
        <taxon>rosids</taxon>
        <taxon>fabids</taxon>
        <taxon>Malpighiales</taxon>
        <taxon>Salicaceae</taxon>
        <taxon>Saliceae</taxon>
        <taxon>Salix</taxon>
    </lineage>
</organism>
<comment type="caution">
    <text evidence="2">The sequence shown here is derived from an EMBL/GenBank/DDBJ whole genome shotgun (WGS) entry which is preliminary data.</text>
</comment>
<protein>
    <recommendedName>
        <fullName evidence="4">CASP-like protein</fullName>
    </recommendedName>
</protein>
<accession>A0ABQ9CHV2</accession>
<keyword evidence="1" id="KW-0812">Transmembrane</keyword>
<feature type="transmembrane region" description="Helical" evidence="1">
    <location>
        <begin position="24"/>
        <end position="43"/>
    </location>
</feature>
<proteinExistence type="predicted"/>
<sequence>MGVVSPWPSFLFFKRERWEAEAKAIVSVFCTFSLLMSILSMLLCHAVSLPVSCSFERFNRASSFVFHYGYVPTEIFHHAQAICKGAACPGTFQEAAAKLGSALDS</sequence>
<keyword evidence="1" id="KW-1133">Transmembrane helix</keyword>
<dbReference type="EMBL" id="JAPFFI010000003">
    <property type="protein sequence ID" value="KAJ6399304.1"/>
    <property type="molecule type" value="Genomic_DNA"/>
</dbReference>
<keyword evidence="1" id="KW-0472">Membrane</keyword>